<feature type="domain" description="WCX" evidence="2">
    <location>
        <begin position="207"/>
        <end position="274"/>
    </location>
</feature>
<reference evidence="3 4" key="1">
    <citation type="journal article" date="2015" name="Microbes Environ.">
        <title>Distribution and evolution of nitrogen fixation genes in the phylum bacteroidetes.</title>
        <authorList>
            <person name="Inoue J."/>
            <person name="Oshima K."/>
            <person name="Suda W."/>
            <person name="Sakamoto M."/>
            <person name="Iino T."/>
            <person name="Noda S."/>
            <person name="Hongoh Y."/>
            <person name="Hattori M."/>
            <person name="Ohkuma M."/>
        </authorList>
    </citation>
    <scope>NUCLEOTIDE SEQUENCE [LARGE SCALE GENOMIC DNA]</scope>
    <source>
        <strain evidence="3">JCM 15548</strain>
    </source>
</reference>
<dbReference type="Proteomes" id="UP000032900">
    <property type="component" value="Unassembled WGS sequence"/>
</dbReference>
<dbReference type="InterPro" id="IPR057727">
    <property type="entry name" value="WCX_dom"/>
</dbReference>
<gene>
    <name evidence="3" type="ORF">JCM15548_1738</name>
</gene>
<dbReference type="AlphaFoldDB" id="A0A0E9LU12"/>
<comment type="caution">
    <text evidence="3">The sequence shown here is derived from an EMBL/GenBank/DDBJ whole genome shotgun (WGS) entry which is preliminary data.</text>
</comment>
<sequence>MLLSSGIKYSINQISDRLDLTPRTTQRYLKTIRDAGFIIPRPVNGLYFIDKQSPYFKELSELVHFSREEAQILYNAIHAISNENTIKQNLIQKLFALYKSPVVANILVKQQHSNNIHQLIKAIEQRRKVVLHNYQSANSSKQSNRLVEPYKFTTNYVSIWAYDLESGQNKIFKNSRIASVEMLNELWEHPDSHQEAEMDHFRMSTEERIPVRLSLTLRACELLKEEFPLAEGHIKEVAPSQYEYQATVFSLEGVGRFVLGLCDEVTIHEPEALKLFIQKKMNSFLK</sequence>
<keyword evidence="4" id="KW-1185">Reference proteome</keyword>
<dbReference type="InterPro" id="IPR051534">
    <property type="entry name" value="CBASS_pafABC_assoc_protein"/>
</dbReference>
<name>A0A0E9LU12_9BACT</name>
<dbReference type="PROSITE" id="PS52050">
    <property type="entry name" value="WYL"/>
    <property type="match status" value="1"/>
</dbReference>
<accession>A0A0E9LU12</accession>
<dbReference type="Pfam" id="PF13280">
    <property type="entry name" value="WYL"/>
    <property type="match status" value="1"/>
</dbReference>
<proteinExistence type="predicted"/>
<protein>
    <submittedName>
        <fullName evidence="3">Uncharacterized protein</fullName>
    </submittedName>
</protein>
<evidence type="ECO:0000259" key="2">
    <source>
        <dbReference type="Pfam" id="PF25583"/>
    </source>
</evidence>
<dbReference type="PANTHER" id="PTHR34580">
    <property type="match status" value="1"/>
</dbReference>
<organism evidence="3 4">
    <name type="scientific">Geofilum rubicundum JCM 15548</name>
    <dbReference type="NCBI Taxonomy" id="1236989"/>
    <lineage>
        <taxon>Bacteria</taxon>
        <taxon>Pseudomonadati</taxon>
        <taxon>Bacteroidota</taxon>
        <taxon>Bacteroidia</taxon>
        <taxon>Marinilabiliales</taxon>
        <taxon>Marinilabiliaceae</taxon>
        <taxon>Geofilum</taxon>
    </lineage>
</organism>
<feature type="domain" description="WYL" evidence="1">
    <location>
        <begin position="116"/>
        <end position="182"/>
    </location>
</feature>
<evidence type="ECO:0000313" key="3">
    <source>
        <dbReference type="EMBL" id="GAO28621.1"/>
    </source>
</evidence>
<dbReference type="Pfam" id="PF25583">
    <property type="entry name" value="WCX"/>
    <property type="match status" value="1"/>
</dbReference>
<dbReference type="InterPro" id="IPR026881">
    <property type="entry name" value="WYL_dom"/>
</dbReference>
<dbReference type="PANTHER" id="PTHR34580:SF1">
    <property type="entry name" value="PROTEIN PAFC"/>
    <property type="match status" value="1"/>
</dbReference>
<evidence type="ECO:0000313" key="4">
    <source>
        <dbReference type="Proteomes" id="UP000032900"/>
    </source>
</evidence>
<dbReference type="STRING" id="1236989.JCM15548_1738"/>
<evidence type="ECO:0000259" key="1">
    <source>
        <dbReference type="Pfam" id="PF13280"/>
    </source>
</evidence>
<dbReference type="EMBL" id="BAZW01000003">
    <property type="protein sequence ID" value="GAO28621.1"/>
    <property type="molecule type" value="Genomic_DNA"/>
</dbReference>